<feature type="domain" description="ZSWIM1/3 RNaseH-like" evidence="1">
    <location>
        <begin position="45"/>
        <end position="120"/>
    </location>
</feature>
<proteinExistence type="predicted"/>
<name>A0A419PF31_CLOSI</name>
<comment type="caution">
    <text evidence="2">The sequence shown here is derived from an EMBL/GenBank/DDBJ whole genome shotgun (WGS) entry which is preliminary data.</text>
</comment>
<reference evidence="2 3" key="2">
    <citation type="journal article" date="2021" name="Genomics">
        <title>High-quality reference genome for Clonorchis sinensis.</title>
        <authorList>
            <person name="Young N.D."/>
            <person name="Stroehlein A.J."/>
            <person name="Kinkar L."/>
            <person name="Wang T."/>
            <person name="Sohn W.M."/>
            <person name="Chang B.C.H."/>
            <person name="Kaur P."/>
            <person name="Weisz D."/>
            <person name="Dudchenko O."/>
            <person name="Aiden E.L."/>
            <person name="Korhonen P.K."/>
            <person name="Gasser R.B."/>
        </authorList>
    </citation>
    <scope>NUCLEOTIDE SEQUENCE [LARGE SCALE GENOMIC DNA]</scope>
    <source>
        <strain evidence="2">Cs-k2</strain>
    </source>
</reference>
<accession>A0A419PF31</accession>
<dbReference type="InParanoid" id="A0A419PF31"/>
<dbReference type="AlphaFoldDB" id="A0A419PF31"/>
<keyword evidence="3" id="KW-1185">Reference proteome</keyword>
<organism evidence="2 3">
    <name type="scientific">Clonorchis sinensis</name>
    <name type="common">Chinese liver fluke</name>
    <dbReference type="NCBI Taxonomy" id="79923"/>
    <lineage>
        <taxon>Eukaryota</taxon>
        <taxon>Metazoa</taxon>
        <taxon>Spiralia</taxon>
        <taxon>Lophotrochozoa</taxon>
        <taxon>Platyhelminthes</taxon>
        <taxon>Trematoda</taxon>
        <taxon>Digenea</taxon>
        <taxon>Opisthorchiida</taxon>
        <taxon>Opisthorchiata</taxon>
        <taxon>Opisthorchiidae</taxon>
        <taxon>Clonorchis</taxon>
    </lineage>
</organism>
<evidence type="ECO:0000313" key="3">
    <source>
        <dbReference type="Proteomes" id="UP000286415"/>
    </source>
</evidence>
<dbReference type="OrthoDB" id="6233325at2759"/>
<sequence length="314" mass="35926">MKDNFVVFVRSSSNRSANAVSRYEWVYYKCSRRVRQLEPPSLTQVVNVNGRHATNRLGCKLYTFLITRDMGTRRPVVYAFVESEQFAPLRKLFDLFKKMMGKHYPVMALVMDKLAVQMLAARVMFGCDAVLSYFQIRKAIRKHTYSANGRRIFHRMACLDNTVQWVFCSSYYKQILAGSAASSLHGPTICFIPYGFLAVHHPKIGRTRTPASQSTNDGCRITTYRKNIPHTFVPKQPPTALDSFRKQLNRVVDKLQGMETRRATAIFKQLNVQGQILLRQSSKSATDCLPSVVEDAEPQPRWWSRNTLGLLCAL</sequence>
<dbReference type="Proteomes" id="UP000286415">
    <property type="component" value="Unassembled WGS sequence"/>
</dbReference>
<evidence type="ECO:0000313" key="2">
    <source>
        <dbReference type="EMBL" id="KAG5449952.1"/>
    </source>
</evidence>
<dbReference type="InterPro" id="IPR048324">
    <property type="entry name" value="ZSWIM1-3_RNaseH-like"/>
</dbReference>
<reference evidence="2 3" key="1">
    <citation type="journal article" date="2018" name="Biotechnol. Adv.">
        <title>Improved genomic resources and new bioinformatic workflow for the carcinogenic parasite Clonorchis sinensis: Biotechnological implications.</title>
        <authorList>
            <person name="Wang D."/>
            <person name="Korhonen P.K."/>
            <person name="Gasser R.B."/>
            <person name="Young N.D."/>
        </authorList>
    </citation>
    <scope>NUCLEOTIDE SEQUENCE [LARGE SCALE GENOMIC DNA]</scope>
    <source>
        <strain evidence="2">Cs-k2</strain>
    </source>
</reference>
<protein>
    <recommendedName>
        <fullName evidence="1">ZSWIM1/3 RNaseH-like domain-containing protein</fullName>
    </recommendedName>
</protein>
<dbReference type="EMBL" id="NIRI02000042">
    <property type="protein sequence ID" value="KAG5449952.1"/>
    <property type="molecule type" value="Genomic_DNA"/>
</dbReference>
<dbReference type="Pfam" id="PF21056">
    <property type="entry name" value="ZSWIM1-3_RNaseH-like"/>
    <property type="match status" value="1"/>
</dbReference>
<evidence type="ECO:0000259" key="1">
    <source>
        <dbReference type="Pfam" id="PF21056"/>
    </source>
</evidence>
<gene>
    <name evidence="2" type="ORF">CSKR_109918</name>
</gene>